<feature type="region of interest" description="Disordered" evidence="1">
    <location>
        <begin position="96"/>
        <end position="117"/>
    </location>
</feature>
<reference evidence="3 4" key="1">
    <citation type="submission" date="2014-04" db="EMBL/GenBank/DDBJ databases">
        <authorList>
            <consortium name="International Citrus Genome Consortium"/>
            <person name="Gmitter F."/>
            <person name="Chen C."/>
            <person name="Farmerie W."/>
            <person name="Harkins T."/>
            <person name="Desany B."/>
            <person name="Mohiuddin M."/>
            <person name="Kodira C."/>
            <person name="Borodovsky M."/>
            <person name="Lomsadze A."/>
            <person name="Burns P."/>
            <person name="Jenkins J."/>
            <person name="Prochnik S."/>
            <person name="Shu S."/>
            <person name="Chapman J."/>
            <person name="Pitluck S."/>
            <person name="Schmutz J."/>
            <person name="Rokhsar D."/>
        </authorList>
    </citation>
    <scope>NUCLEOTIDE SEQUENCE</scope>
</reference>
<dbReference type="eggNOG" id="ENOG502SBTC">
    <property type="taxonomic scope" value="Eukaryota"/>
</dbReference>
<name>A0A067DN79_CITSI</name>
<dbReference type="PaxDb" id="2711-XP_006486194.1"/>
<organism evidence="3 4">
    <name type="scientific">Citrus sinensis</name>
    <name type="common">Sweet orange</name>
    <name type="synonym">Citrus aurantium var. sinensis</name>
    <dbReference type="NCBI Taxonomy" id="2711"/>
    <lineage>
        <taxon>Eukaryota</taxon>
        <taxon>Viridiplantae</taxon>
        <taxon>Streptophyta</taxon>
        <taxon>Embryophyta</taxon>
        <taxon>Tracheophyta</taxon>
        <taxon>Spermatophyta</taxon>
        <taxon>Magnoliopsida</taxon>
        <taxon>eudicotyledons</taxon>
        <taxon>Gunneridae</taxon>
        <taxon>Pentapetalae</taxon>
        <taxon>rosids</taxon>
        <taxon>malvids</taxon>
        <taxon>Sapindales</taxon>
        <taxon>Rutaceae</taxon>
        <taxon>Aurantioideae</taxon>
        <taxon>Citrus</taxon>
    </lineage>
</organism>
<protein>
    <submittedName>
        <fullName evidence="3">Uncharacterized protein</fullName>
    </submittedName>
</protein>
<dbReference type="EMBL" id="KK785314">
    <property type="protein sequence ID" value="KDO44288.1"/>
    <property type="molecule type" value="Genomic_DNA"/>
</dbReference>
<accession>A0A067DN79</accession>
<gene>
    <name evidence="3" type="ORF">CISIN_1g033545mg</name>
</gene>
<evidence type="ECO:0000256" key="1">
    <source>
        <dbReference type="SAM" id="MobiDB-lite"/>
    </source>
</evidence>
<evidence type="ECO:0000313" key="3">
    <source>
        <dbReference type="EMBL" id="KDO44288.1"/>
    </source>
</evidence>
<evidence type="ECO:0000313" key="4">
    <source>
        <dbReference type="Proteomes" id="UP000027120"/>
    </source>
</evidence>
<dbReference type="Proteomes" id="UP000027120">
    <property type="component" value="Unassembled WGS sequence"/>
</dbReference>
<proteinExistence type="predicted"/>
<keyword evidence="2" id="KW-0732">Signal</keyword>
<sequence>MAKTQKPHQLGASIILFFFIISSLSSLSSARVLHDDFIPQRLAITEPEAAFRIALPSDNVEALKNTAEDGIEQHPCHDASSPPKLAGKLHRPLVLNVLPKGTTPPSGPSKGINDVNN</sequence>
<dbReference type="AlphaFoldDB" id="A0A067DN79"/>
<keyword evidence="4" id="KW-1185">Reference proteome</keyword>
<feature type="chain" id="PRO_5001635692" evidence="2">
    <location>
        <begin position="31"/>
        <end position="117"/>
    </location>
</feature>
<evidence type="ECO:0000256" key="2">
    <source>
        <dbReference type="SAM" id="SignalP"/>
    </source>
</evidence>
<feature type="signal peptide" evidence="2">
    <location>
        <begin position="1"/>
        <end position="30"/>
    </location>
</feature>